<keyword evidence="2 6" id="KW-0812">Transmembrane</keyword>
<feature type="transmembrane region" description="Helical" evidence="6">
    <location>
        <begin position="179"/>
        <end position="201"/>
    </location>
</feature>
<dbReference type="InterPro" id="IPR036259">
    <property type="entry name" value="MFS_trans_sf"/>
</dbReference>
<dbReference type="PANTHER" id="PTHR42718">
    <property type="entry name" value="MAJOR FACILITATOR SUPERFAMILY MULTIDRUG TRANSPORTER MFSC"/>
    <property type="match status" value="1"/>
</dbReference>
<dbReference type="EMBL" id="JAZHXJ010000715">
    <property type="protein sequence ID" value="KAL1853145.1"/>
    <property type="molecule type" value="Genomic_DNA"/>
</dbReference>
<proteinExistence type="predicted"/>
<name>A0ABR3W4L8_9PEZI</name>
<dbReference type="Proteomes" id="UP001586593">
    <property type="component" value="Unassembled WGS sequence"/>
</dbReference>
<evidence type="ECO:0000256" key="2">
    <source>
        <dbReference type="ARBA" id="ARBA00022692"/>
    </source>
</evidence>
<evidence type="ECO:0000256" key="4">
    <source>
        <dbReference type="ARBA" id="ARBA00023136"/>
    </source>
</evidence>
<feature type="region of interest" description="Disordered" evidence="5">
    <location>
        <begin position="328"/>
        <end position="370"/>
    </location>
</feature>
<feature type="transmembrane region" description="Helical" evidence="6">
    <location>
        <begin position="109"/>
        <end position="134"/>
    </location>
</feature>
<feature type="transmembrane region" description="Helical" evidence="6">
    <location>
        <begin position="241"/>
        <end position="261"/>
    </location>
</feature>
<evidence type="ECO:0000259" key="7">
    <source>
        <dbReference type="PROSITE" id="PS50850"/>
    </source>
</evidence>
<reference evidence="8 9" key="1">
    <citation type="journal article" date="2024" name="Commun. Biol.">
        <title>Comparative genomic analysis of thermophilic fungi reveals convergent evolutionary adaptations and gene losses.</title>
        <authorList>
            <person name="Steindorff A.S."/>
            <person name="Aguilar-Pontes M.V."/>
            <person name="Robinson A.J."/>
            <person name="Andreopoulos B."/>
            <person name="LaButti K."/>
            <person name="Kuo A."/>
            <person name="Mondo S."/>
            <person name="Riley R."/>
            <person name="Otillar R."/>
            <person name="Haridas S."/>
            <person name="Lipzen A."/>
            <person name="Grimwood J."/>
            <person name="Schmutz J."/>
            <person name="Clum A."/>
            <person name="Reid I.D."/>
            <person name="Moisan M.C."/>
            <person name="Butler G."/>
            <person name="Nguyen T.T.M."/>
            <person name="Dewar K."/>
            <person name="Conant G."/>
            <person name="Drula E."/>
            <person name="Henrissat B."/>
            <person name="Hansel C."/>
            <person name="Singer S."/>
            <person name="Hutchinson M.I."/>
            <person name="de Vries R.P."/>
            <person name="Natvig D.O."/>
            <person name="Powell A.J."/>
            <person name="Tsang A."/>
            <person name="Grigoriev I.V."/>
        </authorList>
    </citation>
    <scope>NUCLEOTIDE SEQUENCE [LARGE SCALE GENOMIC DNA]</scope>
    <source>
        <strain evidence="8 9">ATCC 24622</strain>
    </source>
</reference>
<evidence type="ECO:0000256" key="1">
    <source>
        <dbReference type="ARBA" id="ARBA00004141"/>
    </source>
</evidence>
<protein>
    <recommendedName>
        <fullName evidence="7">Major facilitator superfamily (MFS) profile domain-containing protein</fullName>
    </recommendedName>
</protein>
<dbReference type="SUPFAM" id="SSF103473">
    <property type="entry name" value="MFS general substrate transporter"/>
    <property type="match status" value="1"/>
</dbReference>
<dbReference type="InterPro" id="IPR011701">
    <property type="entry name" value="MFS"/>
</dbReference>
<feature type="domain" description="Major facilitator superfamily (MFS) profile" evidence="7">
    <location>
        <begin position="110"/>
        <end position="370"/>
    </location>
</feature>
<feature type="compositionally biased region" description="Low complexity" evidence="5">
    <location>
        <begin position="359"/>
        <end position="370"/>
    </location>
</feature>
<feature type="region of interest" description="Disordered" evidence="5">
    <location>
        <begin position="18"/>
        <end position="80"/>
    </location>
</feature>
<comment type="caution">
    <text evidence="8">The sequence shown here is derived from an EMBL/GenBank/DDBJ whole genome shotgun (WGS) entry which is preliminary data.</text>
</comment>
<evidence type="ECO:0000256" key="6">
    <source>
        <dbReference type="SAM" id="Phobius"/>
    </source>
</evidence>
<evidence type="ECO:0000313" key="9">
    <source>
        <dbReference type="Proteomes" id="UP001586593"/>
    </source>
</evidence>
<feature type="transmembrane region" description="Helical" evidence="6">
    <location>
        <begin position="268"/>
        <end position="288"/>
    </location>
</feature>
<gene>
    <name evidence="8" type="ORF">VTK73DRAFT_9075</name>
</gene>
<organism evidence="8 9">
    <name type="scientific">Phialemonium thermophilum</name>
    <dbReference type="NCBI Taxonomy" id="223376"/>
    <lineage>
        <taxon>Eukaryota</taxon>
        <taxon>Fungi</taxon>
        <taxon>Dikarya</taxon>
        <taxon>Ascomycota</taxon>
        <taxon>Pezizomycotina</taxon>
        <taxon>Sordariomycetes</taxon>
        <taxon>Sordariomycetidae</taxon>
        <taxon>Cephalothecales</taxon>
        <taxon>Cephalothecaceae</taxon>
        <taxon>Phialemonium</taxon>
    </lineage>
</organism>
<comment type="subcellular location">
    <subcellularLocation>
        <location evidence="1">Membrane</location>
        <topology evidence="1">Multi-pass membrane protein</topology>
    </subcellularLocation>
</comment>
<accession>A0ABR3W4L8</accession>
<keyword evidence="3 6" id="KW-1133">Transmembrane helix</keyword>
<keyword evidence="9" id="KW-1185">Reference proteome</keyword>
<evidence type="ECO:0000256" key="3">
    <source>
        <dbReference type="ARBA" id="ARBA00022989"/>
    </source>
</evidence>
<dbReference type="PANTHER" id="PTHR42718:SF41">
    <property type="entry name" value="MFS TRANSPORTER OF UNKOWN SPECIFICITY (AFU_ORTHOLOGUE AFUA_5G09940)-RELATED"/>
    <property type="match status" value="1"/>
</dbReference>
<evidence type="ECO:0000256" key="5">
    <source>
        <dbReference type="SAM" id="MobiDB-lite"/>
    </source>
</evidence>
<dbReference type="Gene3D" id="1.20.1720.10">
    <property type="entry name" value="Multidrug resistance protein D"/>
    <property type="match status" value="1"/>
</dbReference>
<dbReference type="Pfam" id="PF07690">
    <property type="entry name" value="MFS_1"/>
    <property type="match status" value="1"/>
</dbReference>
<feature type="compositionally biased region" description="Polar residues" evidence="5">
    <location>
        <begin position="69"/>
        <end position="80"/>
    </location>
</feature>
<dbReference type="InterPro" id="IPR020846">
    <property type="entry name" value="MFS_dom"/>
</dbReference>
<evidence type="ECO:0000313" key="8">
    <source>
        <dbReference type="EMBL" id="KAL1853145.1"/>
    </source>
</evidence>
<dbReference type="PROSITE" id="PS50850">
    <property type="entry name" value="MFS"/>
    <property type="match status" value="1"/>
</dbReference>
<sequence>MSLADDFAIVRETASFPLSFQLNTAAGQGRPSSDPKINSRRMPPITNMDKTPPDAAASEADEHAAGQHAKSSPDAQRTQLASIPEGQSTAGQHEPRAAPSSTVGKRARLAIIVLIVSSNMVQMISNMVGLAAGLEISKSLGVPVGPGQANWAAASYPLTQGTFILVSGRLGTVYGHRHVLVAGAVWLVVWSLANGFCTGFVSFNVARAMSGVGGALIMPNAVALLSTTIPPGRTRNVTLGFFGASAPIGSYLGAVWAGIFVQFATWKWIFWGLAMVGAVVFGLLGYLVPTDRPLDKHGKVDWLGAVLGAGGLILFDIVWKLRRAAGTRPWSSCCSSSPSSSWSPSSSGSRGLPAPPSCPSASGRRPPSPP</sequence>
<feature type="compositionally biased region" description="Low complexity" evidence="5">
    <location>
        <begin position="328"/>
        <end position="352"/>
    </location>
</feature>
<feature type="transmembrane region" description="Helical" evidence="6">
    <location>
        <begin position="300"/>
        <end position="319"/>
    </location>
</feature>
<keyword evidence="4 6" id="KW-0472">Membrane</keyword>
<feature type="transmembrane region" description="Helical" evidence="6">
    <location>
        <begin position="208"/>
        <end position="229"/>
    </location>
</feature>